<dbReference type="InterPro" id="IPR024096">
    <property type="entry name" value="NO_sig/Golgi_transp_ligand-bd"/>
</dbReference>
<dbReference type="GO" id="GO:0004114">
    <property type="term" value="F:3',5'-cyclic-nucleotide phosphodiesterase activity"/>
    <property type="evidence" value="ECO:0007669"/>
    <property type="project" value="InterPro"/>
</dbReference>
<dbReference type="SUPFAM" id="SSF55073">
    <property type="entry name" value="Nucleotide cyclase"/>
    <property type="match status" value="1"/>
</dbReference>
<dbReference type="Proteomes" id="UP001153069">
    <property type="component" value="Unassembled WGS sequence"/>
</dbReference>
<dbReference type="Pfam" id="PF00211">
    <property type="entry name" value="Guanylate_cyc"/>
    <property type="match status" value="1"/>
</dbReference>
<feature type="domain" description="Guanylate cyclase" evidence="8">
    <location>
        <begin position="507"/>
        <end position="636"/>
    </location>
</feature>
<dbReference type="Gene3D" id="3.30.70.1230">
    <property type="entry name" value="Nucleotide cyclase"/>
    <property type="match status" value="1"/>
</dbReference>
<dbReference type="OrthoDB" id="10258068at2759"/>
<dbReference type="GO" id="GO:0004383">
    <property type="term" value="F:guanylate cyclase activity"/>
    <property type="evidence" value="ECO:0007669"/>
    <property type="project" value="UniProtKB-EC"/>
</dbReference>
<evidence type="ECO:0000256" key="1">
    <source>
        <dbReference type="ARBA" id="ARBA00004496"/>
    </source>
</evidence>
<dbReference type="InterPro" id="IPR011645">
    <property type="entry name" value="HNOB_dom_associated"/>
</dbReference>
<dbReference type="InterPro" id="IPR011644">
    <property type="entry name" value="Heme_NO-bd"/>
</dbReference>
<dbReference type="SMART" id="SM00044">
    <property type="entry name" value="CYCc"/>
    <property type="match status" value="1"/>
</dbReference>
<dbReference type="GO" id="GO:0005525">
    <property type="term" value="F:GTP binding"/>
    <property type="evidence" value="ECO:0007669"/>
    <property type="project" value="UniProtKB-KW"/>
</dbReference>
<protein>
    <recommendedName>
        <fullName evidence="2">guanylate cyclase</fullName>
        <ecNumber evidence="2">4.6.1.2</ecNumber>
    </recommendedName>
</protein>
<dbReference type="Pfam" id="PF07700">
    <property type="entry name" value="HNOB"/>
    <property type="match status" value="1"/>
</dbReference>
<dbReference type="InterPro" id="IPR002073">
    <property type="entry name" value="PDEase_catalytic_dom"/>
</dbReference>
<evidence type="ECO:0000256" key="4">
    <source>
        <dbReference type="ARBA" id="ARBA00022741"/>
    </source>
</evidence>
<dbReference type="FunFam" id="3.30.70.1230:FF:000030">
    <property type="entry name" value="Si:ch211-215j19.12"/>
    <property type="match status" value="1"/>
</dbReference>
<evidence type="ECO:0000256" key="3">
    <source>
        <dbReference type="ARBA" id="ARBA00022490"/>
    </source>
</evidence>
<evidence type="ECO:0000256" key="2">
    <source>
        <dbReference type="ARBA" id="ARBA00012202"/>
    </source>
</evidence>
<evidence type="ECO:0000256" key="6">
    <source>
        <dbReference type="ARBA" id="ARBA00023293"/>
    </source>
</evidence>
<dbReference type="EMBL" id="CAICTM010000895">
    <property type="protein sequence ID" value="CAB9517983.1"/>
    <property type="molecule type" value="Genomic_DNA"/>
</dbReference>
<dbReference type="Pfam" id="PF07701">
    <property type="entry name" value="HNOBA"/>
    <property type="match status" value="1"/>
</dbReference>
<dbReference type="GO" id="GO:0019934">
    <property type="term" value="P:cGMP-mediated signaling"/>
    <property type="evidence" value="ECO:0007669"/>
    <property type="project" value="TreeGrafter"/>
</dbReference>
<dbReference type="GO" id="GO:0020037">
    <property type="term" value="F:heme binding"/>
    <property type="evidence" value="ECO:0007669"/>
    <property type="project" value="InterPro"/>
</dbReference>
<keyword evidence="5" id="KW-0342">GTP-binding</keyword>
<accession>A0A9N8EBV5</accession>
<dbReference type="SUPFAM" id="SSF111126">
    <property type="entry name" value="Ligand-binding domain in the NO signalling and Golgi transport"/>
    <property type="match status" value="1"/>
</dbReference>
<dbReference type="InterPro" id="IPR036971">
    <property type="entry name" value="PDEase_catalytic_dom_sf"/>
</dbReference>
<dbReference type="PROSITE" id="PS50125">
    <property type="entry name" value="GUANYLATE_CYCLASE_2"/>
    <property type="match status" value="1"/>
</dbReference>
<dbReference type="CDD" id="cd07302">
    <property type="entry name" value="CHD"/>
    <property type="match status" value="1"/>
</dbReference>
<dbReference type="EC" id="4.6.1.2" evidence="2"/>
<feature type="region of interest" description="Disordered" evidence="7">
    <location>
        <begin position="272"/>
        <end position="301"/>
    </location>
</feature>
<dbReference type="Gene3D" id="3.30.450.260">
    <property type="entry name" value="Haem NO binding associated domain"/>
    <property type="match status" value="1"/>
</dbReference>
<dbReference type="AlphaFoldDB" id="A0A9N8EBV5"/>
<organism evidence="9 10">
    <name type="scientific">Seminavis robusta</name>
    <dbReference type="NCBI Taxonomy" id="568900"/>
    <lineage>
        <taxon>Eukaryota</taxon>
        <taxon>Sar</taxon>
        <taxon>Stramenopiles</taxon>
        <taxon>Ochrophyta</taxon>
        <taxon>Bacillariophyta</taxon>
        <taxon>Bacillariophyceae</taxon>
        <taxon>Bacillariophycidae</taxon>
        <taxon>Naviculales</taxon>
        <taxon>Naviculaceae</taxon>
        <taxon>Seminavis</taxon>
    </lineage>
</organism>
<comment type="subcellular location">
    <subcellularLocation>
        <location evidence="1">Cytoplasm</location>
    </subcellularLocation>
</comment>
<evidence type="ECO:0000256" key="7">
    <source>
        <dbReference type="SAM" id="MobiDB-lite"/>
    </source>
</evidence>
<keyword evidence="6" id="KW-0141">cGMP biosynthesis</keyword>
<evidence type="ECO:0000313" key="10">
    <source>
        <dbReference type="Proteomes" id="UP001153069"/>
    </source>
</evidence>
<dbReference type="InterPro" id="IPR029787">
    <property type="entry name" value="Nucleotide_cyclase"/>
</dbReference>
<dbReference type="PANTHER" id="PTHR45655">
    <property type="entry name" value="GUANYLATE CYCLASE SOLUBLE SUBUNIT BETA-2"/>
    <property type="match status" value="1"/>
</dbReference>
<feature type="region of interest" description="Disordered" evidence="7">
    <location>
        <begin position="730"/>
        <end position="771"/>
    </location>
</feature>
<evidence type="ECO:0000313" key="9">
    <source>
        <dbReference type="EMBL" id="CAB9517983.1"/>
    </source>
</evidence>
<dbReference type="Gene3D" id="3.90.1520.10">
    <property type="entry name" value="H-NOX domain"/>
    <property type="match status" value="1"/>
</dbReference>
<comment type="caution">
    <text evidence="9">The sequence shown here is derived from an EMBL/GenBank/DDBJ whole genome shotgun (WGS) entry which is preliminary data.</text>
</comment>
<sequence>MHGVMFMILGCFFTEEQGGEEVWDEVMTRAGLEEQVKQKKGFLLRSYYGDELFMALVQAGAELKGVTVDDILAPFGHFFGSFLIHRGASSSLLQIQGTTLRTWLSNLNGMHDHIRMSYPGGSSPESKFIAPEFWCEDGDETPEQGSSILLHYFSLRGETLVSCVPGIVVEVAAWQFDLEIQMTKLEKEESSFTTWKITAVDPAQCWKLTSTSHIAAMGADGKPTRKQGVGFVSITGQSNGQGEKKIQCPFALLQKTLRRQCGLQSSHRKDLYENPALDGSENDNDNNNGDESISAPTKADKDSLQMTLEQMQSIFPFHLLVDKEFTILSVGDSLPSLMKKQQLVNDFDTPFEMLGQHIEMYVKITRPQLPIWDWKALKKFSDQNFFLTAISATSQQPLEFKGSMFPVGGTAVMFALNPYIRNVQEMQSFGLFMNDLPLHGFQRDSVFLSEYITHEADRAQSLDKLSRKLEIEQELSQTLLYNMLPVSVADDLRKGHTVEPKEFEHVTLFFSDIVGFTSICDQVDPWSVIDLLNQLYSCMDYLAEKFKLYKVETIGDAYMCCSGLPFPDENHAENIANFAVAVMECVQHIKSPVDCTTPINLRIGIHTGNCTAGVVGTRSPHYALFGDMINTTSRHESTGLPGKIQCSSELFGRLVHDSPHDNQQFHLSPRGLVQMKGKGERFTYWLEEATDHNEFANPVALQALFREVGKMLEQETWRKRKYFGRSVSDTASTVNGLSTSPLTEEEEEKKEGSTNLQADIGDSLEDTPPLESEKCRATLTDLWYKHHIERAELVAKVYETLLPILQLCMLDNSNSKPSMQEAVLAEQLFGFIDLISKSFRRPSNPYHCFRRAAHVVAWSNRLFSEIQDGDAGVSGKVDPGPWYRLALTLAALLRDCKHDGVTDQQLQTEKSAVHEMYGGKKCQAKYSLTHGLDILEEDFPDLHKELRWGYPSFFSILRKAALVTNPKQEFELAIKFPVETERDLAERTESTLSLVLKLADYGYFALEFEQFNDWMEALFAERRVANIKKRGVDPSPTWHEDRHNLFKDEVLPLVALYEETFPDSCALRDGVLANRAALNKKCHESKGLFPRRGGKCPKSS</sequence>
<dbReference type="Gene3D" id="1.10.1300.10">
    <property type="entry name" value="3'5'-cyclic nucleotide phosphodiesterase, catalytic domain"/>
    <property type="match status" value="1"/>
</dbReference>
<dbReference type="SUPFAM" id="SSF109604">
    <property type="entry name" value="HD-domain/PDEase-like"/>
    <property type="match status" value="1"/>
</dbReference>
<evidence type="ECO:0000256" key="5">
    <source>
        <dbReference type="ARBA" id="ARBA00023134"/>
    </source>
</evidence>
<keyword evidence="4" id="KW-0547">Nucleotide-binding</keyword>
<proteinExistence type="predicted"/>
<keyword evidence="10" id="KW-1185">Reference proteome</keyword>
<keyword evidence="9" id="KW-0675">Receptor</keyword>
<name>A0A9N8EBV5_9STRA</name>
<dbReference type="InterPro" id="IPR001054">
    <property type="entry name" value="A/G_cyclase"/>
</dbReference>
<dbReference type="Gene3D" id="6.10.250.780">
    <property type="match status" value="1"/>
</dbReference>
<dbReference type="GO" id="GO:0070482">
    <property type="term" value="P:response to oxygen levels"/>
    <property type="evidence" value="ECO:0007669"/>
    <property type="project" value="TreeGrafter"/>
</dbReference>
<feature type="compositionally biased region" description="Polar residues" evidence="7">
    <location>
        <begin position="730"/>
        <end position="742"/>
    </location>
</feature>
<dbReference type="PANTHER" id="PTHR45655:SF13">
    <property type="entry name" value="SOLUBLE GUANYLATE CYCLASE GCY-32-RELATED"/>
    <property type="match status" value="1"/>
</dbReference>
<dbReference type="GO" id="GO:0008074">
    <property type="term" value="C:guanylate cyclase complex, soluble"/>
    <property type="evidence" value="ECO:0007669"/>
    <property type="project" value="TreeGrafter"/>
</dbReference>
<dbReference type="Pfam" id="PF00233">
    <property type="entry name" value="PDEase_I"/>
    <property type="match status" value="1"/>
</dbReference>
<evidence type="ECO:0000259" key="8">
    <source>
        <dbReference type="PROSITE" id="PS50125"/>
    </source>
</evidence>
<dbReference type="InterPro" id="IPR042463">
    <property type="entry name" value="HNOB_dom_associated_sf"/>
</dbReference>
<reference evidence="9" key="1">
    <citation type="submission" date="2020-06" db="EMBL/GenBank/DDBJ databases">
        <authorList>
            <consortium name="Plant Systems Biology data submission"/>
        </authorList>
    </citation>
    <scope>NUCLEOTIDE SEQUENCE</scope>
    <source>
        <strain evidence="9">D6</strain>
    </source>
</reference>
<gene>
    <name evidence="9" type="ORF">SEMRO_897_G217480.1</name>
</gene>
<dbReference type="InterPro" id="IPR038158">
    <property type="entry name" value="H-NOX_domain_sf"/>
</dbReference>
<keyword evidence="3" id="KW-0963">Cytoplasm</keyword>